<evidence type="ECO:0000259" key="1">
    <source>
        <dbReference type="Pfam" id="PF01168"/>
    </source>
</evidence>
<evidence type="ECO:0000259" key="2">
    <source>
        <dbReference type="Pfam" id="PF21279"/>
    </source>
</evidence>
<dbReference type="InterPro" id="IPR029066">
    <property type="entry name" value="PLP-binding_barrel"/>
</dbReference>
<organism evidence="3 4">
    <name type="scientific">Entomospira culicis</name>
    <dbReference type="NCBI Taxonomy" id="2719989"/>
    <lineage>
        <taxon>Bacteria</taxon>
        <taxon>Pseudomonadati</taxon>
        <taxon>Spirochaetota</taxon>
        <taxon>Spirochaetia</taxon>
        <taxon>Spirochaetales</taxon>
        <taxon>Spirochaetaceae</taxon>
        <taxon>Entomospira</taxon>
    </lineage>
</organism>
<dbReference type="InterPro" id="IPR001608">
    <property type="entry name" value="Ala_racemase_N"/>
</dbReference>
<dbReference type="Pfam" id="PF01168">
    <property type="entry name" value="Ala_racemase_N"/>
    <property type="match status" value="1"/>
</dbReference>
<dbReference type="Gene3D" id="2.40.37.30">
    <property type="match status" value="2"/>
</dbReference>
<reference evidence="3" key="1">
    <citation type="submission" date="2020-03" db="EMBL/GenBank/DDBJ databases">
        <title>Spirochaetal bacteria isolated from arthropods constitute a novel genus Entomospira genus novum within the order Spirochaetales.</title>
        <authorList>
            <person name="Grana-Miraglia L."/>
            <person name="Sikutova S."/>
            <person name="Fingerle V."/>
            <person name="Sing A."/>
            <person name="Castillo-Ramirez S."/>
            <person name="Margos G."/>
            <person name="Rudolf I."/>
        </authorList>
    </citation>
    <scope>NUCLEOTIDE SEQUENCE</scope>
    <source>
        <strain evidence="3">BR149</strain>
    </source>
</reference>
<dbReference type="Pfam" id="PF21279">
    <property type="entry name" value="YhfX-like_C"/>
    <property type="match status" value="1"/>
</dbReference>
<dbReference type="Proteomes" id="UP000778951">
    <property type="component" value="Unassembled WGS sequence"/>
</dbReference>
<comment type="caution">
    <text evidence="3">The sequence shown here is derived from an EMBL/GenBank/DDBJ whole genome shotgun (WGS) entry which is preliminary data.</text>
</comment>
<sequence>MFLERLMVDNPRLLEAAMQLHREGRILPDTYLLDLDQIEENARAMVATAKERDVTLFFMTKQIGRNPLVAKRLLDVGFSSAVVVDYRDALIMMEHDIPLGNVGHLVQVPEALLLRIMQYGARYMTIYSMDKFIKINAIAEKLGIVQSILLRITDKHDVIYPGQEAGITLEELPAFIRQVKALKHINIAGLTSFPIFLYHEAEKEIKPTPNLDTLYRAQEMLREEYPHLILNLPSGSATGTIPLVKAKGGAQAEPGHALTGTTPLHQYPGLVEKIAMVYVSEISHHFDGRSYCYGGGYYRRGHLKEALVSKVDGGYQRVEVPAQMISADNIDYHLPLTGLYPVGASVVMAFRTQIFVTRSEVAVVSGIHTGNIKLEGIYDSQGRYLRGE</sequence>
<proteinExistence type="predicted"/>
<feature type="domain" description="Alanine racemase N-terminal" evidence="1">
    <location>
        <begin position="34"/>
        <end position="263"/>
    </location>
</feature>
<name>A0A968GIX4_9SPIO</name>
<evidence type="ECO:0000313" key="4">
    <source>
        <dbReference type="Proteomes" id="UP000778951"/>
    </source>
</evidence>
<protein>
    <submittedName>
        <fullName evidence="3">YhfX family PLP-dependent enzyme</fullName>
    </submittedName>
</protein>
<evidence type="ECO:0000313" key="3">
    <source>
        <dbReference type="EMBL" id="NIZ69510.1"/>
    </source>
</evidence>
<accession>A0A968GIX4</accession>
<gene>
    <name evidence="3" type="ORF">HCT48_04685</name>
</gene>
<dbReference type="RefSeq" id="WP_167695599.1">
    <property type="nucleotide sequence ID" value="NZ_CP118181.1"/>
</dbReference>
<dbReference type="EMBL" id="JAATLM010000001">
    <property type="protein sequence ID" value="NIZ69510.1"/>
    <property type="molecule type" value="Genomic_DNA"/>
</dbReference>
<dbReference type="SUPFAM" id="SSF51419">
    <property type="entry name" value="PLP-binding barrel"/>
    <property type="match status" value="1"/>
</dbReference>
<dbReference type="InterPro" id="IPR048449">
    <property type="entry name" value="YhfX-like_C"/>
</dbReference>
<keyword evidence="4" id="KW-1185">Reference proteome</keyword>
<feature type="domain" description="YhfX-like C-terminal" evidence="2">
    <location>
        <begin position="277"/>
        <end position="374"/>
    </location>
</feature>
<dbReference type="AlphaFoldDB" id="A0A968GIX4"/>